<protein>
    <recommendedName>
        <fullName evidence="1">Diguanylate cyclase DosC</fullName>
    </recommendedName>
    <alternativeName>
        <fullName evidence="2">Direct oxygen-sensing cyclase</fullName>
    </alternativeName>
</protein>
<dbReference type="InterPro" id="IPR029787">
    <property type="entry name" value="Nucleotide_cyclase"/>
</dbReference>
<dbReference type="InterPro" id="IPR013655">
    <property type="entry name" value="PAS_fold_3"/>
</dbReference>
<dbReference type="Gene3D" id="3.20.20.450">
    <property type="entry name" value="EAL domain"/>
    <property type="match status" value="1"/>
</dbReference>
<dbReference type="CDD" id="cd00130">
    <property type="entry name" value="PAS"/>
    <property type="match status" value="2"/>
</dbReference>
<dbReference type="InterPro" id="IPR000014">
    <property type="entry name" value="PAS"/>
</dbReference>
<dbReference type="InterPro" id="IPR001633">
    <property type="entry name" value="EAL_dom"/>
</dbReference>
<dbReference type="PROSITE" id="PS50113">
    <property type="entry name" value="PAC"/>
    <property type="match status" value="1"/>
</dbReference>
<dbReference type="Pfam" id="PF08447">
    <property type="entry name" value="PAS_3"/>
    <property type="match status" value="1"/>
</dbReference>
<dbReference type="InterPro" id="IPR000160">
    <property type="entry name" value="GGDEF_dom"/>
</dbReference>
<dbReference type="EMBL" id="QKOE01000023">
    <property type="protein sequence ID" value="PZA14725.1"/>
    <property type="molecule type" value="Genomic_DNA"/>
</dbReference>
<dbReference type="CDD" id="cd01949">
    <property type="entry name" value="GGDEF"/>
    <property type="match status" value="1"/>
</dbReference>
<comment type="caution">
    <text evidence="6">The sequence shown here is derived from an EMBL/GenBank/DDBJ whole genome shotgun (WGS) entry which is preliminary data.</text>
</comment>
<organism evidence="6 7">
    <name type="scientific">Parazoarcus communis SWub3 = DSM 12120</name>
    <dbReference type="NCBI Taxonomy" id="1121029"/>
    <lineage>
        <taxon>Bacteria</taxon>
        <taxon>Pseudomonadati</taxon>
        <taxon>Pseudomonadota</taxon>
        <taxon>Betaproteobacteria</taxon>
        <taxon>Rhodocyclales</taxon>
        <taxon>Zoogloeaceae</taxon>
        <taxon>Parazoarcus</taxon>
    </lineage>
</organism>
<dbReference type="InterPro" id="IPR035965">
    <property type="entry name" value="PAS-like_dom_sf"/>
</dbReference>
<dbReference type="InterPro" id="IPR052155">
    <property type="entry name" value="Biofilm_reg_signaling"/>
</dbReference>
<dbReference type="SUPFAM" id="SSF46458">
    <property type="entry name" value="Globin-like"/>
    <property type="match status" value="1"/>
</dbReference>
<dbReference type="CDD" id="cd01948">
    <property type="entry name" value="EAL"/>
    <property type="match status" value="1"/>
</dbReference>
<dbReference type="SUPFAM" id="SSF55785">
    <property type="entry name" value="PYP-like sensor domain (PAS domain)"/>
    <property type="match status" value="2"/>
</dbReference>
<dbReference type="Gene3D" id="3.30.70.270">
    <property type="match status" value="1"/>
</dbReference>
<dbReference type="FunFam" id="3.30.70.270:FF:000001">
    <property type="entry name" value="Diguanylate cyclase domain protein"/>
    <property type="match status" value="1"/>
</dbReference>
<feature type="domain" description="PAC" evidence="3">
    <location>
        <begin position="380"/>
        <end position="435"/>
    </location>
</feature>
<dbReference type="NCBIfam" id="TIGR00229">
    <property type="entry name" value="sensory_box"/>
    <property type="match status" value="1"/>
</dbReference>
<dbReference type="InterPro" id="IPR035919">
    <property type="entry name" value="EAL_sf"/>
</dbReference>
<evidence type="ECO:0000259" key="4">
    <source>
        <dbReference type="PROSITE" id="PS50883"/>
    </source>
</evidence>
<dbReference type="Gene3D" id="2.10.70.100">
    <property type="match status" value="1"/>
</dbReference>
<dbReference type="Proteomes" id="UP000248259">
    <property type="component" value="Unassembled WGS sequence"/>
</dbReference>
<dbReference type="Pfam" id="PF00989">
    <property type="entry name" value="PAS"/>
    <property type="match status" value="1"/>
</dbReference>
<dbReference type="Pfam" id="PF00563">
    <property type="entry name" value="EAL"/>
    <property type="match status" value="1"/>
</dbReference>
<reference evidence="6 7" key="1">
    <citation type="submission" date="2018-06" db="EMBL/GenBank/DDBJ databases">
        <title>Azoarcus communis strain SWub3 genome.</title>
        <authorList>
            <person name="Zorraquino Salvo V."/>
            <person name="Toubiana D."/>
            <person name="Blumwald E."/>
        </authorList>
    </citation>
    <scope>NUCLEOTIDE SEQUENCE [LARGE SCALE GENOMIC DNA]</scope>
    <source>
        <strain evidence="6 7">SWub3</strain>
    </source>
</reference>
<dbReference type="InterPro" id="IPR044398">
    <property type="entry name" value="Globin-sensor_dom"/>
</dbReference>
<dbReference type="Gene3D" id="1.10.490.10">
    <property type="entry name" value="Globins"/>
    <property type="match status" value="1"/>
</dbReference>
<proteinExistence type="predicted"/>
<dbReference type="PANTHER" id="PTHR44757:SF2">
    <property type="entry name" value="BIOFILM ARCHITECTURE MAINTENANCE PROTEIN MBAA"/>
    <property type="match status" value="1"/>
</dbReference>
<dbReference type="InterPro" id="IPR000700">
    <property type="entry name" value="PAS-assoc_C"/>
</dbReference>
<dbReference type="PROSITE" id="PS50887">
    <property type="entry name" value="GGDEF"/>
    <property type="match status" value="1"/>
</dbReference>
<evidence type="ECO:0000256" key="1">
    <source>
        <dbReference type="ARBA" id="ARBA00015125"/>
    </source>
</evidence>
<dbReference type="OrthoDB" id="9813903at2"/>
<dbReference type="SMART" id="SM00052">
    <property type="entry name" value="EAL"/>
    <property type="match status" value="1"/>
</dbReference>
<dbReference type="SMART" id="SM00091">
    <property type="entry name" value="PAS"/>
    <property type="match status" value="2"/>
</dbReference>
<feature type="domain" description="GGDEF" evidence="5">
    <location>
        <begin position="467"/>
        <end position="599"/>
    </location>
</feature>
<dbReference type="GO" id="GO:0019825">
    <property type="term" value="F:oxygen binding"/>
    <property type="evidence" value="ECO:0007669"/>
    <property type="project" value="InterPro"/>
</dbReference>
<dbReference type="PANTHER" id="PTHR44757">
    <property type="entry name" value="DIGUANYLATE CYCLASE DGCP"/>
    <property type="match status" value="1"/>
</dbReference>
<name>A0A323UPY3_9RHOO</name>
<evidence type="ECO:0000259" key="5">
    <source>
        <dbReference type="PROSITE" id="PS50887"/>
    </source>
</evidence>
<dbReference type="SUPFAM" id="SSF141868">
    <property type="entry name" value="EAL domain-like"/>
    <property type="match status" value="1"/>
</dbReference>
<dbReference type="GO" id="GO:0006355">
    <property type="term" value="P:regulation of DNA-templated transcription"/>
    <property type="evidence" value="ECO:0007669"/>
    <property type="project" value="InterPro"/>
</dbReference>
<feature type="domain" description="EAL" evidence="4">
    <location>
        <begin position="607"/>
        <end position="862"/>
    </location>
</feature>
<evidence type="ECO:0000313" key="6">
    <source>
        <dbReference type="EMBL" id="PZA14725.1"/>
    </source>
</evidence>
<dbReference type="InterPro" id="IPR009050">
    <property type="entry name" value="Globin-like_sf"/>
</dbReference>
<sequence length="866" mass="96288">MDSGATEFSRFSTALDLSKEGIALRKAFLDFGDKDIDCLRGLHELLRGYAPEFAAEFYRHVLSFEATRSFVSDTETLERLQRSQVTYFEGLTAGDYGKDYILHRLRVGMAHHRVGLGPSWYLGAYAKYLVGLLPESARRFGVDNVDFVETMQALIKIVLFDMGLAIETYIEARDQTIQGLRNYAEMVFETMHDGIFVLAHDLSILSVNRAGLQLFELSLPGVLGLQLGQVFDSAALVDAAAQVIREGGERQDLPFSLSVAGGGPVRQARVTLRNVCLADEDGQLLLVIEPLSEAELFRQHAEVQLQQSEAMLREAQAVAKIGSWRMDRPPEAGGRIECSDETCRLLGICAGRSFSSTTFFERVHPDDRDRVVRAWWVSMRGGESRLEYRVKINGETLWLEHRVKVAVNPEGEFLSATGTVQDITERRIAEMQIEQLAFYDPLTGLPNRALFQDRLMQALALAERQGTSLSLMFVDLDRFKEINDTQGHACGDLVLTELARRFRAALRHDETLARLGGDEFVIIAHQTGRSAATLIAERLHRTMLAPVEVGGCSFLLGASTGIAIYPNDGADGHVLLKHADIAMYKAKAEGGGYAFYSQEMGEDLARRMELARRFSRALSNNGLQLHYQPQCDLKSGKLTGAEALLRWHDEEWGWVSPAEFIPVAIERGLMVSLGEWVLKQACWQLQFWARAGLRLPERLAINVATEQIEQQDFASRALMITREAGVSPSAIELEITESSMMTDPESARRVTAMLVDAGFAFAIDDFGTGHSSLSYLKRFPASTLKIDMSFVRQMLTDRNDLSIVSTIIAMARSLGLKTLAEGVEELAQLDTLRSLGCDEAQGYYFSKALSPEMFAIHWLAPSGPPS</sequence>
<dbReference type="InterPro" id="IPR013767">
    <property type="entry name" value="PAS_fold"/>
</dbReference>
<evidence type="ECO:0000256" key="2">
    <source>
        <dbReference type="ARBA" id="ARBA00029839"/>
    </source>
</evidence>
<dbReference type="NCBIfam" id="TIGR00254">
    <property type="entry name" value="GGDEF"/>
    <property type="match status" value="1"/>
</dbReference>
<evidence type="ECO:0000259" key="3">
    <source>
        <dbReference type="PROSITE" id="PS50113"/>
    </source>
</evidence>
<evidence type="ECO:0000313" key="7">
    <source>
        <dbReference type="Proteomes" id="UP000248259"/>
    </source>
</evidence>
<dbReference type="Gene3D" id="3.30.450.20">
    <property type="entry name" value="PAS domain"/>
    <property type="match status" value="2"/>
</dbReference>
<dbReference type="AlphaFoldDB" id="A0A323UPY3"/>
<dbReference type="RefSeq" id="WP_110529085.1">
    <property type="nucleotide sequence ID" value="NZ_QKOE01000023.1"/>
</dbReference>
<dbReference type="Pfam" id="PF11563">
    <property type="entry name" value="Protoglobin"/>
    <property type="match status" value="1"/>
</dbReference>
<dbReference type="GO" id="GO:0020037">
    <property type="term" value="F:heme binding"/>
    <property type="evidence" value="ECO:0007669"/>
    <property type="project" value="InterPro"/>
</dbReference>
<keyword evidence="7" id="KW-1185">Reference proteome</keyword>
<dbReference type="InterPro" id="IPR012292">
    <property type="entry name" value="Globin/Proto"/>
</dbReference>
<dbReference type="GO" id="GO:0003824">
    <property type="term" value="F:catalytic activity"/>
    <property type="evidence" value="ECO:0007669"/>
    <property type="project" value="UniProtKB-ARBA"/>
</dbReference>
<gene>
    <name evidence="6" type="ORF">DNK49_20260</name>
</gene>
<dbReference type="Pfam" id="PF00990">
    <property type="entry name" value="GGDEF"/>
    <property type="match status" value="1"/>
</dbReference>
<dbReference type="SMART" id="SM00267">
    <property type="entry name" value="GGDEF"/>
    <property type="match status" value="1"/>
</dbReference>
<dbReference type="PROSITE" id="PS50883">
    <property type="entry name" value="EAL"/>
    <property type="match status" value="1"/>
</dbReference>
<dbReference type="SUPFAM" id="SSF55073">
    <property type="entry name" value="Nucleotide cyclase"/>
    <property type="match status" value="1"/>
</dbReference>
<dbReference type="InterPro" id="IPR043128">
    <property type="entry name" value="Rev_trsase/Diguanyl_cyclase"/>
</dbReference>
<accession>A0A323UPY3</accession>